<keyword evidence="1" id="KW-0812">Transmembrane</keyword>
<dbReference type="EMBL" id="VCKZ01000171">
    <property type="protein sequence ID" value="TMR35639.1"/>
    <property type="molecule type" value="Genomic_DNA"/>
</dbReference>
<sequence length="150" mass="15498">MSSWREAAAVVIGIPAFVIWVSVLRTDMICKLWAPVVRSAGGDVLRAAVRSAILYIVGMIAFGLVLLAVHAALDGLFARAAALVLSLLYAPVAFMPMPDRSGSPYGDVRRTLVRAGASERQARACAWATGPLAFAGLAAVGAGIASAFAG</sequence>
<keyword evidence="3" id="KW-1185">Reference proteome</keyword>
<evidence type="ECO:0000256" key="1">
    <source>
        <dbReference type="SAM" id="Phobius"/>
    </source>
</evidence>
<keyword evidence="1" id="KW-0472">Membrane</keyword>
<dbReference type="Proteomes" id="UP000305238">
    <property type="component" value="Unassembled WGS sequence"/>
</dbReference>
<comment type="caution">
    <text evidence="2">The sequence shown here is derived from an EMBL/GenBank/DDBJ whole genome shotgun (WGS) entry which is preliminary data.</text>
</comment>
<gene>
    <name evidence="2" type="ORF">ETD96_22495</name>
</gene>
<protein>
    <submittedName>
        <fullName evidence="2">Uncharacterized protein</fullName>
    </submittedName>
</protein>
<feature type="transmembrane region" description="Helical" evidence="1">
    <location>
        <begin position="6"/>
        <end position="26"/>
    </location>
</feature>
<name>A0A5S4GS34_9ACTN</name>
<proteinExistence type="predicted"/>
<reference evidence="2 3" key="1">
    <citation type="submission" date="2019-05" db="EMBL/GenBank/DDBJ databases">
        <title>Draft genome sequence of Actinomadura geliboluensis A8036.</title>
        <authorList>
            <person name="Saricaoglu S."/>
            <person name="Isik K."/>
        </authorList>
    </citation>
    <scope>NUCLEOTIDE SEQUENCE [LARGE SCALE GENOMIC DNA]</scope>
    <source>
        <strain evidence="2 3">A8036</strain>
    </source>
</reference>
<accession>A0A5S4GS34</accession>
<feature type="transmembrane region" description="Helical" evidence="1">
    <location>
        <begin position="76"/>
        <end position="95"/>
    </location>
</feature>
<dbReference type="AlphaFoldDB" id="A0A5S4GS34"/>
<organism evidence="2 3">
    <name type="scientific">Actinomadura geliboluensis</name>
    <dbReference type="NCBI Taxonomy" id="882440"/>
    <lineage>
        <taxon>Bacteria</taxon>
        <taxon>Bacillati</taxon>
        <taxon>Actinomycetota</taxon>
        <taxon>Actinomycetes</taxon>
        <taxon>Streptosporangiales</taxon>
        <taxon>Thermomonosporaceae</taxon>
        <taxon>Actinomadura</taxon>
    </lineage>
</organism>
<dbReference type="OrthoDB" id="3483623at2"/>
<keyword evidence="1" id="KW-1133">Transmembrane helix</keyword>
<evidence type="ECO:0000313" key="3">
    <source>
        <dbReference type="Proteomes" id="UP000305238"/>
    </source>
</evidence>
<dbReference type="RefSeq" id="WP_138638453.1">
    <property type="nucleotide sequence ID" value="NZ_VCKZ01000171.1"/>
</dbReference>
<evidence type="ECO:0000313" key="2">
    <source>
        <dbReference type="EMBL" id="TMR35639.1"/>
    </source>
</evidence>
<feature type="transmembrane region" description="Helical" evidence="1">
    <location>
        <begin position="47"/>
        <end position="70"/>
    </location>
</feature>
<feature type="transmembrane region" description="Helical" evidence="1">
    <location>
        <begin position="124"/>
        <end position="149"/>
    </location>
</feature>